<proteinExistence type="inferred from homology"/>
<comment type="catalytic activity">
    <reaction evidence="9">
        <text>Release of signal peptides from bacterial membrane prolipoproteins. Hydrolyzes -Xaa-Yaa-Zaa-|-(S,diacylglyceryl)Cys-, in which Xaa is hydrophobic (preferably Leu), and Yaa (Ala or Ser) and Zaa (Gly or Ala) have small, neutral side chains.</text>
        <dbReference type="EC" id="3.4.23.36"/>
    </reaction>
</comment>
<evidence type="ECO:0000256" key="1">
    <source>
        <dbReference type="ARBA" id="ARBA00006139"/>
    </source>
</evidence>
<comment type="caution">
    <text evidence="9">Lacks conserved residue(s) required for the propagation of feature annotation.</text>
</comment>
<evidence type="ECO:0000256" key="2">
    <source>
        <dbReference type="ARBA" id="ARBA00022475"/>
    </source>
</evidence>
<evidence type="ECO:0000256" key="4">
    <source>
        <dbReference type="ARBA" id="ARBA00022692"/>
    </source>
</evidence>
<dbReference type="EC" id="3.4.23.36" evidence="9"/>
<dbReference type="GO" id="GO:0005886">
    <property type="term" value="C:plasma membrane"/>
    <property type="evidence" value="ECO:0007669"/>
    <property type="project" value="UniProtKB-SubCell"/>
</dbReference>
<dbReference type="PRINTS" id="PR00781">
    <property type="entry name" value="LIPOSIGPTASE"/>
</dbReference>
<feature type="transmembrane region" description="Helical" evidence="9">
    <location>
        <begin position="71"/>
        <end position="92"/>
    </location>
</feature>
<dbReference type="PANTHER" id="PTHR33695:SF1">
    <property type="entry name" value="LIPOPROTEIN SIGNAL PEPTIDASE"/>
    <property type="match status" value="1"/>
</dbReference>
<evidence type="ECO:0000313" key="11">
    <source>
        <dbReference type="EMBL" id="BBO34849.1"/>
    </source>
</evidence>
<evidence type="ECO:0000256" key="3">
    <source>
        <dbReference type="ARBA" id="ARBA00022670"/>
    </source>
</evidence>
<evidence type="ECO:0000256" key="8">
    <source>
        <dbReference type="ARBA" id="ARBA00023136"/>
    </source>
</evidence>
<dbReference type="EMBL" id="AP021861">
    <property type="protein sequence ID" value="BBO34849.1"/>
    <property type="molecule type" value="Genomic_DNA"/>
</dbReference>
<dbReference type="Proteomes" id="UP000326837">
    <property type="component" value="Chromosome"/>
</dbReference>
<keyword evidence="12" id="KW-1185">Reference proteome</keyword>
<sequence length="196" mass="21649">MDVRSPLPWTRHLLFWSLALGGLAIDLWSKHYMFSQPDLLAHDVRWVWTGHAGFQLSLNEGALFGMGYGKVWIFAIAAIAAAIAIPVWLFILGAARDRSVTIALGCIFGGVVGNLYDRLGLPGLLWSDWDPARTGSVHAVRDFILVVRRWPPQGQFDVWPNFNIADALLVCGAIALFLLSWKRPATADQPEAAVTN</sequence>
<keyword evidence="11" id="KW-0449">Lipoprotein</keyword>
<evidence type="ECO:0000256" key="6">
    <source>
        <dbReference type="ARBA" id="ARBA00022801"/>
    </source>
</evidence>
<gene>
    <name evidence="9" type="primary">lspA</name>
    <name evidence="11" type="ORF">PLANPX_4461</name>
</gene>
<keyword evidence="7 9" id="KW-1133">Transmembrane helix</keyword>
<keyword evidence="8 9" id="KW-0472">Membrane</keyword>
<dbReference type="PANTHER" id="PTHR33695">
    <property type="entry name" value="LIPOPROTEIN SIGNAL PEPTIDASE"/>
    <property type="match status" value="1"/>
</dbReference>
<dbReference type="UniPathway" id="UPA00665"/>
<evidence type="ECO:0000256" key="10">
    <source>
        <dbReference type="RuleBase" id="RU004181"/>
    </source>
</evidence>
<dbReference type="InterPro" id="IPR001872">
    <property type="entry name" value="Peptidase_A8"/>
</dbReference>
<evidence type="ECO:0000256" key="9">
    <source>
        <dbReference type="HAMAP-Rule" id="MF_00161"/>
    </source>
</evidence>
<dbReference type="RefSeq" id="WP_152100342.1">
    <property type="nucleotide sequence ID" value="NZ_AP021861.1"/>
</dbReference>
<dbReference type="GO" id="GO:0006508">
    <property type="term" value="P:proteolysis"/>
    <property type="evidence" value="ECO:0007669"/>
    <property type="project" value="UniProtKB-KW"/>
</dbReference>
<name>A0A5K7XNR3_9BACT</name>
<evidence type="ECO:0000256" key="7">
    <source>
        <dbReference type="ARBA" id="ARBA00022989"/>
    </source>
</evidence>
<evidence type="ECO:0000256" key="5">
    <source>
        <dbReference type="ARBA" id="ARBA00022750"/>
    </source>
</evidence>
<comment type="function">
    <text evidence="9">This protein specifically catalyzes the removal of signal peptides from prolipoproteins.</text>
</comment>
<accession>A0A5K7XNR3</accession>
<keyword evidence="2 9" id="KW-1003">Cell membrane</keyword>
<comment type="similarity">
    <text evidence="1 9 10">Belongs to the peptidase A8 family.</text>
</comment>
<keyword evidence="5 9" id="KW-0064">Aspartyl protease</keyword>
<reference evidence="12" key="1">
    <citation type="submission" date="2019-10" db="EMBL/GenBank/DDBJ databases">
        <title>Lacipirellula parvula gen. nov., sp. nov., representing a lineage of planctomycetes widespread in freshwater anoxic habitats, and description of the family Lacipirellulaceae.</title>
        <authorList>
            <person name="Dedysh S.N."/>
            <person name="Kulichevskaya I.S."/>
            <person name="Beletsky A.V."/>
            <person name="Rakitin A.L."/>
            <person name="Mardanov A.V."/>
            <person name="Ivanova A.A."/>
            <person name="Saltykova V.X."/>
            <person name="Rijpstra W.I.C."/>
            <person name="Sinninghe Damste J.S."/>
            <person name="Ravin N.V."/>
        </authorList>
    </citation>
    <scope>NUCLEOTIDE SEQUENCE [LARGE SCALE GENOMIC DNA]</scope>
    <source>
        <strain evidence="12">PX69</strain>
    </source>
</reference>
<evidence type="ECO:0000313" key="12">
    <source>
        <dbReference type="Proteomes" id="UP000326837"/>
    </source>
</evidence>
<dbReference type="HAMAP" id="MF_00161">
    <property type="entry name" value="LspA"/>
    <property type="match status" value="1"/>
</dbReference>
<comment type="subcellular location">
    <subcellularLocation>
        <location evidence="9">Cell membrane</location>
        <topology evidence="9">Multi-pass membrane protein</topology>
    </subcellularLocation>
</comment>
<organism evidence="11 12">
    <name type="scientific">Lacipirellula parvula</name>
    <dbReference type="NCBI Taxonomy" id="2650471"/>
    <lineage>
        <taxon>Bacteria</taxon>
        <taxon>Pseudomonadati</taxon>
        <taxon>Planctomycetota</taxon>
        <taxon>Planctomycetia</taxon>
        <taxon>Pirellulales</taxon>
        <taxon>Lacipirellulaceae</taxon>
        <taxon>Lacipirellula</taxon>
    </lineage>
</organism>
<dbReference type="KEGG" id="lpav:PLANPX_4461"/>
<dbReference type="Pfam" id="PF01252">
    <property type="entry name" value="Peptidase_A8"/>
    <property type="match status" value="1"/>
</dbReference>
<protein>
    <recommendedName>
        <fullName evidence="9">Lipoprotein signal peptidase</fullName>
        <ecNumber evidence="9">3.4.23.36</ecNumber>
    </recommendedName>
    <alternativeName>
        <fullName evidence="9">Prolipoprotein signal peptidase</fullName>
    </alternativeName>
    <alternativeName>
        <fullName evidence="9">Signal peptidase II</fullName>
        <shortName evidence="9">SPase II</shortName>
    </alternativeName>
</protein>
<keyword evidence="3 9" id="KW-0645">Protease</keyword>
<feature type="active site" evidence="9">
    <location>
        <position position="142"/>
    </location>
</feature>
<feature type="active site" evidence="9">
    <location>
        <position position="166"/>
    </location>
</feature>
<dbReference type="GO" id="GO:0004190">
    <property type="term" value="F:aspartic-type endopeptidase activity"/>
    <property type="evidence" value="ECO:0007669"/>
    <property type="project" value="UniProtKB-UniRule"/>
</dbReference>
<feature type="transmembrane region" description="Helical" evidence="9">
    <location>
        <begin position="99"/>
        <end position="116"/>
    </location>
</feature>
<comment type="pathway">
    <text evidence="9">Protein modification; lipoprotein biosynthesis (signal peptide cleavage).</text>
</comment>
<keyword evidence="4 9" id="KW-0812">Transmembrane</keyword>
<feature type="transmembrane region" description="Helical" evidence="9">
    <location>
        <begin position="158"/>
        <end position="179"/>
    </location>
</feature>
<dbReference type="AlphaFoldDB" id="A0A5K7XNR3"/>
<keyword evidence="6 9" id="KW-0378">Hydrolase</keyword>